<dbReference type="InterPro" id="IPR011006">
    <property type="entry name" value="CheY-like_superfamily"/>
</dbReference>
<dbReference type="Gene3D" id="3.40.50.2300">
    <property type="match status" value="1"/>
</dbReference>
<dbReference type="GO" id="GO:0000160">
    <property type="term" value="P:phosphorelay signal transduction system"/>
    <property type="evidence" value="ECO:0007669"/>
    <property type="project" value="InterPro"/>
</dbReference>
<evidence type="ECO:0000313" key="4">
    <source>
        <dbReference type="Proteomes" id="UP000238762"/>
    </source>
</evidence>
<organism evidence="3 4">
    <name type="scientific">Merismopedia glauca CCAP 1448/3</name>
    <dbReference type="NCBI Taxonomy" id="1296344"/>
    <lineage>
        <taxon>Bacteria</taxon>
        <taxon>Bacillati</taxon>
        <taxon>Cyanobacteriota</taxon>
        <taxon>Cyanophyceae</taxon>
        <taxon>Synechococcales</taxon>
        <taxon>Merismopediaceae</taxon>
        <taxon>Merismopedia</taxon>
    </lineage>
</organism>
<name>A0A2T1C1I0_9CYAN</name>
<dbReference type="PROSITE" id="PS50110">
    <property type="entry name" value="RESPONSE_REGULATORY"/>
    <property type="match status" value="1"/>
</dbReference>
<sequence length="133" mass="15051">MTTKTVLLINNDPNLREVMQACLSHIGGWQVYSIASPLEGLQRAIQEQPDAILFALSTTSISFLTFLKELRNQPKTQTIPVVLIAPGEKWLNFPLLQHYQVLGVIDDLSNPKKFSEQIAKLLDWKEEIFSNSD</sequence>
<dbReference type="SUPFAM" id="SSF52172">
    <property type="entry name" value="CheY-like"/>
    <property type="match status" value="1"/>
</dbReference>
<evidence type="ECO:0000259" key="2">
    <source>
        <dbReference type="PROSITE" id="PS50110"/>
    </source>
</evidence>
<comment type="caution">
    <text evidence="1">Lacks conserved residue(s) required for the propagation of feature annotation.</text>
</comment>
<dbReference type="OrthoDB" id="468357at2"/>
<evidence type="ECO:0000256" key="1">
    <source>
        <dbReference type="PROSITE-ProRule" id="PRU00169"/>
    </source>
</evidence>
<dbReference type="InterPro" id="IPR001789">
    <property type="entry name" value="Sig_transdc_resp-reg_receiver"/>
</dbReference>
<evidence type="ECO:0000313" key="3">
    <source>
        <dbReference type="EMBL" id="PSB01983.1"/>
    </source>
</evidence>
<dbReference type="Proteomes" id="UP000238762">
    <property type="component" value="Unassembled WGS sequence"/>
</dbReference>
<feature type="domain" description="Response regulatory" evidence="2">
    <location>
        <begin position="5"/>
        <end position="125"/>
    </location>
</feature>
<gene>
    <name evidence="3" type="ORF">C7B64_15405</name>
</gene>
<dbReference type="AlphaFoldDB" id="A0A2T1C1I0"/>
<comment type="caution">
    <text evidence="3">The sequence shown here is derived from an EMBL/GenBank/DDBJ whole genome shotgun (WGS) entry which is preliminary data.</text>
</comment>
<proteinExistence type="predicted"/>
<reference evidence="3 4" key="1">
    <citation type="submission" date="2018-02" db="EMBL/GenBank/DDBJ databases">
        <authorList>
            <person name="Cohen D.B."/>
            <person name="Kent A.D."/>
        </authorList>
    </citation>
    <scope>NUCLEOTIDE SEQUENCE [LARGE SCALE GENOMIC DNA]</scope>
    <source>
        <strain evidence="3 4">CCAP 1448/3</strain>
    </source>
</reference>
<dbReference type="EMBL" id="PVWJ01000078">
    <property type="protein sequence ID" value="PSB01983.1"/>
    <property type="molecule type" value="Genomic_DNA"/>
</dbReference>
<accession>A0A2T1C1I0</accession>
<keyword evidence="4" id="KW-1185">Reference proteome</keyword>
<reference evidence="3 4" key="2">
    <citation type="submission" date="2018-03" db="EMBL/GenBank/DDBJ databases">
        <title>The ancient ancestry and fast evolution of plastids.</title>
        <authorList>
            <person name="Moore K.R."/>
            <person name="Magnabosco C."/>
            <person name="Momper L."/>
            <person name="Gold D.A."/>
            <person name="Bosak T."/>
            <person name="Fournier G.P."/>
        </authorList>
    </citation>
    <scope>NUCLEOTIDE SEQUENCE [LARGE SCALE GENOMIC DNA]</scope>
    <source>
        <strain evidence="3 4">CCAP 1448/3</strain>
    </source>
</reference>
<dbReference type="RefSeq" id="WP_106289548.1">
    <property type="nucleotide sequence ID" value="NZ_CAWNTC010000106.1"/>
</dbReference>
<protein>
    <submittedName>
        <fullName evidence="3">Response regulator</fullName>
    </submittedName>
</protein>